<dbReference type="RefSeq" id="WP_141725239.1">
    <property type="nucleotide sequence ID" value="NZ_FMHW01000002.1"/>
</dbReference>
<reference evidence="3" key="1">
    <citation type="submission" date="2016-06" db="EMBL/GenBank/DDBJ databases">
        <authorList>
            <person name="Varghese N."/>
            <person name="Submissions Spin"/>
        </authorList>
    </citation>
    <scope>NUCLEOTIDE SEQUENCE [LARGE SCALE GENOMIC DNA]</scope>
    <source>
        <strain evidence="3">DSM 43817</strain>
    </source>
</reference>
<evidence type="ECO:0000256" key="1">
    <source>
        <dbReference type="SAM" id="Phobius"/>
    </source>
</evidence>
<dbReference type="AlphaFoldDB" id="A0A1C6SCM5"/>
<protein>
    <submittedName>
        <fullName evidence="2">Uncharacterized protein</fullName>
    </submittedName>
</protein>
<sequence length="60" mass="6154">MNLGKLGDVVVGAAGDVAGTVVDPRAGLGRLRAAVTPRAVAMLTAGLLLGFLLARSRRRR</sequence>
<name>A0A1C6SCM5_9ACTN</name>
<evidence type="ECO:0000313" key="3">
    <source>
        <dbReference type="Proteomes" id="UP000198959"/>
    </source>
</evidence>
<keyword evidence="1" id="KW-0812">Transmembrane</keyword>
<keyword evidence="1" id="KW-1133">Transmembrane helix</keyword>
<gene>
    <name evidence="2" type="ORF">GA0074692_2316</name>
</gene>
<feature type="transmembrane region" description="Helical" evidence="1">
    <location>
        <begin position="35"/>
        <end position="54"/>
    </location>
</feature>
<organism evidence="2 3">
    <name type="scientific">Micromonospora pallida</name>
    <dbReference type="NCBI Taxonomy" id="145854"/>
    <lineage>
        <taxon>Bacteria</taxon>
        <taxon>Bacillati</taxon>
        <taxon>Actinomycetota</taxon>
        <taxon>Actinomycetes</taxon>
        <taxon>Micromonosporales</taxon>
        <taxon>Micromonosporaceae</taxon>
        <taxon>Micromonospora</taxon>
    </lineage>
</organism>
<dbReference type="EMBL" id="FMHW01000002">
    <property type="protein sequence ID" value="SCL27245.1"/>
    <property type="molecule type" value="Genomic_DNA"/>
</dbReference>
<evidence type="ECO:0000313" key="2">
    <source>
        <dbReference type="EMBL" id="SCL27245.1"/>
    </source>
</evidence>
<keyword evidence="1" id="KW-0472">Membrane</keyword>
<accession>A0A1C6SCM5</accession>
<keyword evidence="3" id="KW-1185">Reference proteome</keyword>
<proteinExistence type="predicted"/>
<dbReference type="Proteomes" id="UP000198959">
    <property type="component" value="Unassembled WGS sequence"/>
</dbReference>